<dbReference type="EMBL" id="PDKW01000038">
    <property type="protein sequence ID" value="PGH58574.1"/>
    <property type="molecule type" value="Genomic_DNA"/>
</dbReference>
<dbReference type="PANTHER" id="PTHR30035:SF3">
    <property type="entry name" value="INTERMEMBRANE PHOSPHOLIPID TRANSPORT SYSTEM LIPOPROTEIN MLAA"/>
    <property type="match status" value="1"/>
</dbReference>
<organism evidence="4 5">
    <name type="scientific">Azospirillum palustre</name>
    <dbReference type="NCBI Taxonomy" id="2044885"/>
    <lineage>
        <taxon>Bacteria</taxon>
        <taxon>Pseudomonadati</taxon>
        <taxon>Pseudomonadota</taxon>
        <taxon>Alphaproteobacteria</taxon>
        <taxon>Rhodospirillales</taxon>
        <taxon>Azospirillaceae</taxon>
        <taxon>Azospirillum</taxon>
    </lineage>
</organism>
<evidence type="ECO:0000256" key="2">
    <source>
        <dbReference type="ARBA" id="ARBA00022729"/>
    </source>
</evidence>
<comment type="similarity">
    <text evidence="1">Belongs to the MlaA family.</text>
</comment>
<keyword evidence="2 3" id="KW-0732">Signal</keyword>
<dbReference type="PROSITE" id="PS51257">
    <property type="entry name" value="PROKAR_LIPOPROTEIN"/>
    <property type="match status" value="1"/>
</dbReference>
<reference evidence="5" key="1">
    <citation type="submission" date="2017-10" db="EMBL/GenBank/DDBJ databases">
        <authorList>
            <person name="Kravchenko I.K."/>
            <person name="Grouzdev D.S."/>
        </authorList>
    </citation>
    <scope>NUCLEOTIDE SEQUENCE [LARGE SCALE GENOMIC DNA]</scope>
    <source>
        <strain evidence="5">B2</strain>
    </source>
</reference>
<comment type="caution">
    <text evidence="4">The sequence shown here is derived from an EMBL/GenBank/DDBJ whole genome shotgun (WGS) entry which is preliminary data.</text>
</comment>
<evidence type="ECO:0000256" key="3">
    <source>
        <dbReference type="SAM" id="SignalP"/>
    </source>
</evidence>
<feature type="chain" id="PRO_5012609109" evidence="3">
    <location>
        <begin position="25"/>
        <end position="236"/>
    </location>
</feature>
<protein>
    <submittedName>
        <fullName evidence="4">VacJ protein</fullName>
    </submittedName>
</protein>
<evidence type="ECO:0000313" key="4">
    <source>
        <dbReference type="EMBL" id="PGH58574.1"/>
    </source>
</evidence>
<sequence>MAARLAVGVVMALALGCAPVAAFAADPLESFNRTMFAVNKGLVDWVVNPAVDRIGPWVPAPVSAGLSNAYANLTEIEMVLDNGLQGKAGGAAASAARFGINTTLGVGGLFDVATRLGLERREENFGASLCKTGLAPGSYLVLPFVGPTNTVAAVALTAGIAAEVYALSFISTTLAAVDFVVIDLGGSASALRHAKNIPAAGEDLYAVQRDEYRQYIETGCGPARPAQARPAMKAEL</sequence>
<dbReference type="InterPro" id="IPR007428">
    <property type="entry name" value="MlaA"/>
</dbReference>
<evidence type="ECO:0000313" key="5">
    <source>
        <dbReference type="Proteomes" id="UP000225379"/>
    </source>
</evidence>
<dbReference type="OrthoDB" id="9785326at2"/>
<evidence type="ECO:0000256" key="1">
    <source>
        <dbReference type="ARBA" id="ARBA00010634"/>
    </source>
</evidence>
<dbReference type="GO" id="GO:0120010">
    <property type="term" value="P:intermembrane phospholipid transfer"/>
    <property type="evidence" value="ECO:0007669"/>
    <property type="project" value="TreeGrafter"/>
</dbReference>
<dbReference type="RefSeq" id="WP_098735400.1">
    <property type="nucleotide sequence ID" value="NZ_PDKW01000038.1"/>
</dbReference>
<gene>
    <name evidence="4" type="ORF">CRT60_05355</name>
</gene>
<dbReference type="Pfam" id="PF04333">
    <property type="entry name" value="MlaA"/>
    <property type="match status" value="1"/>
</dbReference>
<dbReference type="PANTHER" id="PTHR30035">
    <property type="entry name" value="LIPOPROTEIN VACJ-RELATED"/>
    <property type="match status" value="1"/>
</dbReference>
<dbReference type="Proteomes" id="UP000225379">
    <property type="component" value="Unassembled WGS sequence"/>
</dbReference>
<keyword evidence="5" id="KW-1185">Reference proteome</keyword>
<dbReference type="PRINTS" id="PR01805">
    <property type="entry name" value="VACJLIPOPROT"/>
</dbReference>
<feature type="signal peptide" evidence="3">
    <location>
        <begin position="1"/>
        <end position="24"/>
    </location>
</feature>
<proteinExistence type="inferred from homology"/>
<dbReference type="AlphaFoldDB" id="A0A2B8BB83"/>
<accession>A0A2B8BB83</accession>
<dbReference type="GO" id="GO:0016020">
    <property type="term" value="C:membrane"/>
    <property type="evidence" value="ECO:0007669"/>
    <property type="project" value="InterPro"/>
</dbReference>
<name>A0A2B8BB83_9PROT</name>